<dbReference type="RefSeq" id="WP_007503242.1">
    <property type="nucleotide sequence ID" value="NZ_AFCE01000088.1"/>
</dbReference>
<comment type="caution">
    <text evidence="2">The sequence shown here is derived from an EMBL/GenBank/DDBJ whole genome shotgun (WGS) entry which is preliminary data.</text>
</comment>
<accession>F5L4P0</accession>
<dbReference type="eggNOG" id="ENOG502ZAVM">
    <property type="taxonomic scope" value="Bacteria"/>
</dbReference>
<keyword evidence="1" id="KW-1133">Transmembrane helix</keyword>
<evidence type="ECO:0000313" key="3">
    <source>
        <dbReference type="Proteomes" id="UP000010716"/>
    </source>
</evidence>
<dbReference type="EMBL" id="AFCE01000088">
    <property type="protein sequence ID" value="EGL83706.1"/>
    <property type="molecule type" value="Genomic_DNA"/>
</dbReference>
<dbReference type="Proteomes" id="UP000010716">
    <property type="component" value="Unassembled WGS sequence"/>
</dbReference>
<evidence type="ECO:0000256" key="1">
    <source>
        <dbReference type="SAM" id="Phobius"/>
    </source>
</evidence>
<organism evidence="2 3">
    <name type="scientific">Caldalkalibacillus thermarum (strain TA2.A1)</name>
    <dbReference type="NCBI Taxonomy" id="986075"/>
    <lineage>
        <taxon>Bacteria</taxon>
        <taxon>Bacillati</taxon>
        <taxon>Bacillota</taxon>
        <taxon>Bacilli</taxon>
        <taxon>Bacillales</taxon>
        <taxon>Bacillaceae</taxon>
        <taxon>Caldalkalibacillus</taxon>
    </lineage>
</organism>
<dbReference type="AlphaFoldDB" id="F5L4P0"/>
<reference evidence="2 3" key="1">
    <citation type="journal article" date="2011" name="J. Bacteriol.">
        <title>Draft genome sequence of the thermoalkaliphilic Caldalkalibacillus thermarum strain TA2.A1.</title>
        <authorList>
            <person name="Kalamorz F."/>
            <person name="Keis S."/>
            <person name="McMillan D.G."/>
            <person name="Olsson K."/>
            <person name="Stanton J.A."/>
            <person name="Stockwell P."/>
            <person name="Black M.A."/>
            <person name="Klingeman D.M."/>
            <person name="Land M.L."/>
            <person name="Han C.S."/>
            <person name="Martin S.L."/>
            <person name="Becher S.A."/>
            <person name="Peddie C.J."/>
            <person name="Morgan H.W."/>
            <person name="Matthies D."/>
            <person name="Preiss L."/>
            <person name="Meier T."/>
            <person name="Brown S.D."/>
            <person name="Cook G.M."/>
        </authorList>
    </citation>
    <scope>NUCLEOTIDE SEQUENCE [LARGE SCALE GENOMIC DNA]</scope>
    <source>
        <strain evidence="2 3">TA2.A1</strain>
    </source>
</reference>
<protein>
    <submittedName>
        <fullName evidence="2">Transmembrane protein</fullName>
    </submittedName>
</protein>
<name>F5L4P0_CALTT</name>
<keyword evidence="1" id="KW-0472">Membrane</keyword>
<evidence type="ECO:0000313" key="2">
    <source>
        <dbReference type="EMBL" id="EGL83706.1"/>
    </source>
</evidence>
<dbReference type="OrthoDB" id="8402570at2"/>
<feature type="transmembrane region" description="Helical" evidence="1">
    <location>
        <begin position="271"/>
        <end position="292"/>
    </location>
</feature>
<sequence>MGKMIGNPQFYRLWEDGRYTEALEQSLEPRKSKRERISDFLFGSRTERTTTLAAAGLSVGDFIYDYLRIDPVVVEGINFARAEEIDSIFAFSHFAKNIDADSVGEISQLQGYVAEKMLAMELTAKGHEVQFPETSNEPGWDLLVDGEKFQVKNLSEPRGVYEHLQKYPDIPVYVNADLADTFAGHRNVYIAESIHHEEIVSKTRETIILGQELQDFEIPLVTALASTATNVKGLMKGESNLKHTVLNIVTDTASRSAGGLLGQYTGATVGLMLFGPAGVIVLGAAGAFLGMAQGGKLAGTLKRMTARAEEQRFKRDLTQLLETGRGEIVPKLKRRQQQWLAMKTKLEEAQAPQEVIEYFQKKHQDDQTYLTHKQTELEALKHQLNRLPFHEAYTEVLTQLSLCGIHPRKYQQQLNLCHASLKALLHKLKMKGLPLA</sequence>
<keyword evidence="1 2" id="KW-0812">Transmembrane</keyword>
<proteinExistence type="predicted"/>
<gene>
    <name evidence="2" type="ORF">CathTA2_0753</name>
</gene>